<dbReference type="Proteomes" id="UP001341281">
    <property type="component" value="Chromosome 01"/>
</dbReference>
<sequence>MVSSSSEFCDHAWRFSGPSKSLILQVTVCSNASTRAGVDVSNKEMGGFGC</sequence>
<organism evidence="1 2">
    <name type="scientific">Paspalum notatum var. saurae</name>
    <dbReference type="NCBI Taxonomy" id="547442"/>
    <lineage>
        <taxon>Eukaryota</taxon>
        <taxon>Viridiplantae</taxon>
        <taxon>Streptophyta</taxon>
        <taxon>Embryophyta</taxon>
        <taxon>Tracheophyta</taxon>
        <taxon>Spermatophyta</taxon>
        <taxon>Magnoliopsida</taxon>
        <taxon>Liliopsida</taxon>
        <taxon>Poales</taxon>
        <taxon>Poaceae</taxon>
        <taxon>PACMAD clade</taxon>
        <taxon>Panicoideae</taxon>
        <taxon>Andropogonodae</taxon>
        <taxon>Paspaleae</taxon>
        <taxon>Paspalinae</taxon>
        <taxon>Paspalum</taxon>
    </lineage>
</organism>
<keyword evidence="2" id="KW-1185">Reference proteome</keyword>
<evidence type="ECO:0000313" key="2">
    <source>
        <dbReference type="Proteomes" id="UP001341281"/>
    </source>
</evidence>
<accession>A0AAQ3SD11</accession>
<gene>
    <name evidence="1" type="ORF">U9M48_001584</name>
</gene>
<reference evidence="1 2" key="1">
    <citation type="submission" date="2024-02" db="EMBL/GenBank/DDBJ databases">
        <title>High-quality chromosome-scale genome assembly of Pensacola bahiagrass (Paspalum notatum Flugge var. saurae).</title>
        <authorList>
            <person name="Vega J.M."/>
            <person name="Podio M."/>
            <person name="Orjuela J."/>
            <person name="Siena L.A."/>
            <person name="Pessino S.C."/>
            <person name="Combes M.C."/>
            <person name="Mariac C."/>
            <person name="Albertini E."/>
            <person name="Pupilli F."/>
            <person name="Ortiz J.P.A."/>
            <person name="Leblanc O."/>
        </authorList>
    </citation>
    <scope>NUCLEOTIDE SEQUENCE [LARGE SCALE GENOMIC DNA]</scope>
    <source>
        <strain evidence="1">R1</strain>
        <tissue evidence="1">Leaf</tissue>
    </source>
</reference>
<proteinExistence type="predicted"/>
<dbReference type="EMBL" id="CP144745">
    <property type="protein sequence ID" value="WVZ50318.1"/>
    <property type="molecule type" value="Genomic_DNA"/>
</dbReference>
<dbReference type="AlphaFoldDB" id="A0AAQ3SD11"/>
<name>A0AAQ3SD11_PASNO</name>
<dbReference type="EMBL" id="CP144745">
    <property type="protein sequence ID" value="WVZ50319.1"/>
    <property type="molecule type" value="Genomic_DNA"/>
</dbReference>
<protein>
    <submittedName>
        <fullName evidence="1">Uncharacterized protein</fullName>
    </submittedName>
</protein>
<evidence type="ECO:0000313" key="1">
    <source>
        <dbReference type="EMBL" id="WVZ50318.1"/>
    </source>
</evidence>